<evidence type="ECO:0000256" key="1">
    <source>
        <dbReference type="SAM" id="SignalP"/>
    </source>
</evidence>
<dbReference type="Pfam" id="PF13689">
    <property type="entry name" value="DUF4154"/>
    <property type="match status" value="1"/>
</dbReference>
<protein>
    <recommendedName>
        <fullName evidence="4">DUF4154 domain-containing protein</fullName>
    </recommendedName>
</protein>
<feature type="chain" id="PRO_5019266481" description="DUF4154 domain-containing protein" evidence="1">
    <location>
        <begin position="23"/>
        <end position="169"/>
    </location>
</feature>
<organism evidence="2 3">
    <name type="scientific">Desulfonema ishimotonii</name>
    <dbReference type="NCBI Taxonomy" id="45657"/>
    <lineage>
        <taxon>Bacteria</taxon>
        <taxon>Pseudomonadati</taxon>
        <taxon>Thermodesulfobacteriota</taxon>
        <taxon>Desulfobacteria</taxon>
        <taxon>Desulfobacterales</taxon>
        <taxon>Desulfococcaceae</taxon>
        <taxon>Desulfonema</taxon>
    </lineage>
</organism>
<evidence type="ECO:0000313" key="3">
    <source>
        <dbReference type="Proteomes" id="UP000288096"/>
    </source>
</evidence>
<dbReference type="InterPro" id="IPR025293">
    <property type="entry name" value="YfiR/HmsC-like"/>
</dbReference>
<keyword evidence="3" id="KW-1185">Reference proteome</keyword>
<dbReference type="Proteomes" id="UP000288096">
    <property type="component" value="Unassembled WGS sequence"/>
</dbReference>
<gene>
    <name evidence="2" type="ORF">DENIS_2522</name>
</gene>
<proteinExistence type="predicted"/>
<evidence type="ECO:0008006" key="4">
    <source>
        <dbReference type="Google" id="ProtNLM"/>
    </source>
</evidence>
<reference evidence="3" key="2">
    <citation type="submission" date="2019-01" db="EMBL/GenBank/DDBJ databases">
        <title>Genome sequence of Desulfonema ishimotonii strain Tokyo 01.</title>
        <authorList>
            <person name="Fukui M."/>
        </authorList>
    </citation>
    <scope>NUCLEOTIDE SEQUENCE [LARGE SCALE GENOMIC DNA]</scope>
    <source>
        <strain evidence="3">Tokyo 01</strain>
    </source>
</reference>
<evidence type="ECO:0000313" key="2">
    <source>
        <dbReference type="EMBL" id="GBC61560.1"/>
    </source>
</evidence>
<feature type="signal peptide" evidence="1">
    <location>
        <begin position="1"/>
        <end position="22"/>
    </location>
</feature>
<dbReference type="RefSeq" id="WP_124328834.1">
    <property type="nucleotide sequence ID" value="NZ_BEXT01000001.1"/>
</dbReference>
<sequence>MKKKITAFVFIIVSVLSSGAYAEPGYAPVDIQATLFIKLFIFNNDLNKGKDITIHVINSPEFAAEIRKSVGKKIGKSKLISVSEADSLPSEKPSVIYLGNPAMLKEALEYTRKKEVLSITGIPELIEKGVTLGIGVVDKKPKIFFNVSSSEREDMDWNPVILKISTILK</sequence>
<comment type="caution">
    <text evidence="2">The sequence shown here is derived from an EMBL/GenBank/DDBJ whole genome shotgun (WGS) entry which is preliminary data.</text>
</comment>
<dbReference type="AlphaFoldDB" id="A0A401FX74"/>
<accession>A0A401FX74</accession>
<name>A0A401FX74_9BACT</name>
<reference evidence="3" key="1">
    <citation type="submission" date="2017-11" db="EMBL/GenBank/DDBJ databases">
        <authorList>
            <person name="Watanabe M."/>
            <person name="Kojima H."/>
        </authorList>
    </citation>
    <scope>NUCLEOTIDE SEQUENCE [LARGE SCALE GENOMIC DNA]</scope>
    <source>
        <strain evidence="3">Tokyo 01</strain>
    </source>
</reference>
<keyword evidence="1" id="KW-0732">Signal</keyword>
<dbReference type="EMBL" id="BEXT01000001">
    <property type="protein sequence ID" value="GBC61560.1"/>
    <property type="molecule type" value="Genomic_DNA"/>
</dbReference>